<comment type="subcellular location">
    <subcellularLocation>
        <location evidence="1">Cell membrane</location>
        <topology evidence="1">Peripheral membrane protein</topology>
    </subcellularLocation>
</comment>
<comment type="similarity">
    <text evidence="2">Belongs to the ABC transporter superfamily.</text>
</comment>
<sequence>MTEPLLAVDHLQVQFPSRDKREITVVDDVSFHVNKGEILAIVGESGSGKSMTSLAIMGLLKGGGQVSNGSITYQGRNLLTLPKKERRKVNGREMAMIFQEPMSSLNPMLRIKTQIAETLKIHHPELSKKAIQEKVVDLLRQVEIADAESVANRFPHQLSGGMRQRVMIAIAIANEPQLLIADEPTTALDVTIQKQILSLLKDLNRKNGMGIVFITHDLSVVADIADRVLVMRKGKIVEEATVFELFDNPQHPYTIRLLKAMPTLDMKTDTKDLLPEETHELDEFEDAPFEQRSETHFVRRKEAARDES</sequence>
<evidence type="ECO:0000256" key="5">
    <source>
        <dbReference type="ARBA" id="ARBA00022741"/>
    </source>
</evidence>
<dbReference type="PROSITE" id="PS50893">
    <property type="entry name" value="ABC_TRANSPORTER_2"/>
    <property type="match status" value="1"/>
</dbReference>
<keyword evidence="5" id="KW-0547">Nucleotide-binding</keyword>
<keyword evidence="4" id="KW-1003">Cell membrane</keyword>
<protein>
    <submittedName>
        <fullName evidence="9">ABC transporter ATP-binding protein</fullName>
    </submittedName>
</protein>
<name>A0ABW4HQ29_9BACI</name>
<keyword evidence="7" id="KW-0472">Membrane</keyword>
<evidence type="ECO:0000256" key="4">
    <source>
        <dbReference type="ARBA" id="ARBA00022475"/>
    </source>
</evidence>
<dbReference type="EMBL" id="JBHUDE010000035">
    <property type="protein sequence ID" value="MFD1607431.1"/>
    <property type="molecule type" value="Genomic_DNA"/>
</dbReference>
<dbReference type="Pfam" id="PF00005">
    <property type="entry name" value="ABC_tran"/>
    <property type="match status" value="1"/>
</dbReference>
<dbReference type="Proteomes" id="UP001597221">
    <property type="component" value="Unassembled WGS sequence"/>
</dbReference>
<dbReference type="CDD" id="cd03257">
    <property type="entry name" value="ABC_NikE_OppD_transporters"/>
    <property type="match status" value="1"/>
</dbReference>
<comment type="caution">
    <text evidence="9">The sequence shown here is derived from an EMBL/GenBank/DDBJ whole genome shotgun (WGS) entry which is preliminary data.</text>
</comment>
<dbReference type="InterPro" id="IPR003593">
    <property type="entry name" value="AAA+_ATPase"/>
</dbReference>
<reference evidence="10" key="1">
    <citation type="journal article" date="2019" name="Int. J. Syst. Evol. Microbiol.">
        <title>The Global Catalogue of Microorganisms (GCM) 10K type strain sequencing project: providing services to taxonomists for standard genome sequencing and annotation.</title>
        <authorList>
            <consortium name="The Broad Institute Genomics Platform"/>
            <consortium name="The Broad Institute Genome Sequencing Center for Infectious Disease"/>
            <person name="Wu L."/>
            <person name="Ma J."/>
        </authorList>
    </citation>
    <scope>NUCLEOTIDE SEQUENCE [LARGE SCALE GENOMIC DNA]</scope>
    <source>
        <strain evidence="10">CGMCC 1.12376</strain>
    </source>
</reference>
<feature type="domain" description="ABC transporter" evidence="8">
    <location>
        <begin position="11"/>
        <end position="258"/>
    </location>
</feature>
<dbReference type="RefSeq" id="WP_379596787.1">
    <property type="nucleotide sequence ID" value="NZ_JBHUDE010000035.1"/>
</dbReference>
<dbReference type="PANTHER" id="PTHR43297:SF2">
    <property type="entry name" value="DIPEPTIDE TRANSPORT ATP-BINDING PROTEIN DPPD"/>
    <property type="match status" value="1"/>
</dbReference>
<dbReference type="InterPro" id="IPR017871">
    <property type="entry name" value="ABC_transporter-like_CS"/>
</dbReference>
<evidence type="ECO:0000256" key="1">
    <source>
        <dbReference type="ARBA" id="ARBA00004202"/>
    </source>
</evidence>
<proteinExistence type="inferred from homology"/>
<evidence type="ECO:0000313" key="10">
    <source>
        <dbReference type="Proteomes" id="UP001597221"/>
    </source>
</evidence>
<dbReference type="SMART" id="SM00382">
    <property type="entry name" value="AAA"/>
    <property type="match status" value="1"/>
</dbReference>
<organism evidence="9 10">
    <name type="scientific">Oceanobacillus luteolus</name>
    <dbReference type="NCBI Taxonomy" id="1274358"/>
    <lineage>
        <taxon>Bacteria</taxon>
        <taxon>Bacillati</taxon>
        <taxon>Bacillota</taxon>
        <taxon>Bacilli</taxon>
        <taxon>Bacillales</taxon>
        <taxon>Bacillaceae</taxon>
        <taxon>Oceanobacillus</taxon>
    </lineage>
</organism>
<dbReference type="Pfam" id="PF08352">
    <property type="entry name" value="oligo_HPY"/>
    <property type="match status" value="1"/>
</dbReference>
<keyword evidence="6 9" id="KW-0067">ATP-binding</keyword>
<evidence type="ECO:0000256" key="3">
    <source>
        <dbReference type="ARBA" id="ARBA00022448"/>
    </source>
</evidence>
<evidence type="ECO:0000256" key="7">
    <source>
        <dbReference type="ARBA" id="ARBA00023136"/>
    </source>
</evidence>
<evidence type="ECO:0000256" key="2">
    <source>
        <dbReference type="ARBA" id="ARBA00005417"/>
    </source>
</evidence>
<keyword evidence="3" id="KW-0813">Transport</keyword>
<dbReference type="PROSITE" id="PS00211">
    <property type="entry name" value="ABC_TRANSPORTER_1"/>
    <property type="match status" value="1"/>
</dbReference>
<accession>A0ABW4HQ29</accession>
<evidence type="ECO:0000256" key="6">
    <source>
        <dbReference type="ARBA" id="ARBA00022840"/>
    </source>
</evidence>
<dbReference type="InterPro" id="IPR027417">
    <property type="entry name" value="P-loop_NTPase"/>
</dbReference>
<dbReference type="InterPro" id="IPR013563">
    <property type="entry name" value="Oligopep_ABC_C"/>
</dbReference>
<gene>
    <name evidence="9" type="ORF">ACFSBH_07185</name>
</gene>
<dbReference type="InterPro" id="IPR003439">
    <property type="entry name" value="ABC_transporter-like_ATP-bd"/>
</dbReference>
<evidence type="ECO:0000259" key="8">
    <source>
        <dbReference type="PROSITE" id="PS50893"/>
    </source>
</evidence>
<dbReference type="GO" id="GO:0005524">
    <property type="term" value="F:ATP binding"/>
    <property type="evidence" value="ECO:0007669"/>
    <property type="project" value="UniProtKB-KW"/>
</dbReference>
<evidence type="ECO:0000313" key="9">
    <source>
        <dbReference type="EMBL" id="MFD1607431.1"/>
    </source>
</evidence>
<keyword evidence="10" id="KW-1185">Reference proteome</keyword>
<dbReference type="SUPFAM" id="SSF52540">
    <property type="entry name" value="P-loop containing nucleoside triphosphate hydrolases"/>
    <property type="match status" value="1"/>
</dbReference>
<dbReference type="Gene3D" id="3.40.50.300">
    <property type="entry name" value="P-loop containing nucleotide triphosphate hydrolases"/>
    <property type="match status" value="1"/>
</dbReference>
<dbReference type="PANTHER" id="PTHR43297">
    <property type="entry name" value="OLIGOPEPTIDE TRANSPORT ATP-BINDING PROTEIN APPD"/>
    <property type="match status" value="1"/>
</dbReference>
<dbReference type="InterPro" id="IPR050388">
    <property type="entry name" value="ABC_Ni/Peptide_Import"/>
</dbReference>